<dbReference type="Proteomes" id="UP000075243">
    <property type="component" value="Unassembled WGS sequence"/>
</dbReference>
<evidence type="ECO:0000313" key="3">
    <source>
        <dbReference type="Proteomes" id="UP000075243"/>
    </source>
</evidence>
<feature type="domain" description="F-box" evidence="1">
    <location>
        <begin position="55"/>
        <end position="98"/>
    </location>
</feature>
<reference evidence="2" key="1">
    <citation type="journal article" date="2012" name="Nat. Biotechnol.">
        <title>Draft genome sequence of pigeonpea (Cajanus cajan), an orphan legume crop of resource-poor farmers.</title>
        <authorList>
            <person name="Varshney R.K."/>
            <person name="Chen W."/>
            <person name="Li Y."/>
            <person name="Bharti A.K."/>
            <person name="Saxena R.K."/>
            <person name="Schlueter J.A."/>
            <person name="Donoghue M.T."/>
            <person name="Azam S."/>
            <person name="Fan G."/>
            <person name="Whaley A.M."/>
            <person name="Farmer A.D."/>
            <person name="Sheridan J."/>
            <person name="Iwata A."/>
            <person name="Tuteja R."/>
            <person name="Penmetsa R.V."/>
            <person name="Wu W."/>
            <person name="Upadhyaya H.D."/>
            <person name="Yang S.P."/>
            <person name="Shah T."/>
            <person name="Saxena K.B."/>
            <person name="Michael T."/>
            <person name="McCombie W.R."/>
            <person name="Yang B."/>
            <person name="Zhang G."/>
            <person name="Yang H."/>
            <person name="Wang J."/>
            <person name="Spillane C."/>
            <person name="Cook D.R."/>
            <person name="May G.D."/>
            <person name="Xu X."/>
            <person name="Jackson S.A."/>
        </authorList>
    </citation>
    <scope>NUCLEOTIDE SEQUENCE [LARGE SCALE GENOMIC DNA]</scope>
</reference>
<evidence type="ECO:0000259" key="1">
    <source>
        <dbReference type="PROSITE" id="PS50181"/>
    </source>
</evidence>
<dbReference type="PANTHER" id="PTHR34049">
    <property type="entry name" value="F-BOX PROTEIN SKIP27"/>
    <property type="match status" value="1"/>
</dbReference>
<dbReference type="AlphaFoldDB" id="A0A151S8W5"/>
<dbReference type="InterPro" id="IPR001810">
    <property type="entry name" value="F-box_dom"/>
</dbReference>
<dbReference type="STRING" id="3821.A0A151S8W5"/>
<dbReference type="InterPro" id="IPR036047">
    <property type="entry name" value="F-box-like_dom_sf"/>
</dbReference>
<dbReference type="SUPFAM" id="SSF81383">
    <property type="entry name" value="F-box domain"/>
    <property type="match status" value="1"/>
</dbReference>
<organism evidence="2 3">
    <name type="scientific">Cajanus cajan</name>
    <name type="common">Pigeon pea</name>
    <name type="synonym">Cajanus indicus</name>
    <dbReference type="NCBI Taxonomy" id="3821"/>
    <lineage>
        <taxon>Eukaryota</taxon>
        <taxon>Viridiplantae</taxon>
        <taxon>Streptophyta</taxon>
        <taxon>Embryophyta</taxon>
        <taxon>Tracheophyta</taxon>
        <taxon>Spermatophyta</taxon>
        <taxon>Magnoliopsida</taxon>
        <taxon>eudicotyledons</taxon>
        <taxon>Gunneridae</taxon>
        <taxon>Pentapetalae</taxon>
        <taxon>rosids</taxon>
        <taxon>fabids</taxon>
        <taxon>Fabales</taxon>
        <taxon>Fabaceae</taxon>
        <taxon>Papilionoideae</taxon>
        <taxon>50 kb inversion clade</taxon>
        <taxon>NPAAA clade</taxon>
        <taxon>indigoferoid/millettioid clade</taxon>
        <taxon>Phaseoleae</taxon>
        <taxon>Cajanus</taxon>
    </lineage>
</organism>
<name>A0A151S8W5_CAJCA</name>
<dbReference type="EMBL" id="KQ483441">
    <property type="protein sequence ID" value="KYP51207.1"/>
    <property type="molecule type" value="Genomic_DNA"/>
</dbReference>
<sequence length="158" mass="17520">MVLGFEGYSYTTTLGRKRVVLSNNAEVSSLNFNSMTAPSKKMCGEKISFTAESERSLLEALPHDILIKVLCGVDHEDLEQLLLVSQTIRRATEIARRMHFEYSTPKKKIFGLRPPFGSSGFESIEPPNAPLGKHKSRLSAKYLGGISVALFPSTDEEQ</sequence>
<dbReference type="PANTHER" id="PTHR34049:SF1">
    <property type="entry name" value="F-BOX PROTEIN SKIP27"/>
    <property type="match status" value="1"/>
</dbReference>
<evidence type="ECO:0000313" key="2">
    <source>
        <dbReference type="EMBL" id="KYP51207.1"/>
    </source>
</evidence>
<keyword evidence="3" id="KW-1185">Reference proteome</keyword>
<dbReference type="Gramene" id="C.cajan_25159.t">
    <property type="protein sequence ID" value="C.cajan_25159.t"/>
    <property type="gene ID" value="C.cajan_25159"/>
</dbReference>
<dbReference type="OrthoDB" id="786450at2759"/>
<dbReference type="OMA" id="CHVDHED"/>
<dbReference type="PROSITE" id="PS50181">
    <property type="entry name" value="FBOX"/>
    <property type="match status" value="1"/>
</dbReference>
<dbReference type="InterPro" id="IPR045286">
    <property type="entry name" value="FBS1-like"/>
</dbReference>
<proteinExistence type="predicted"/>
<protein>
    <submittedName>
        <fullName evidence="2">F-box protein At4g05010 family</fullName>
    </submittedName>
</protein>
<accession>A0A151S8W5</accession>
<dbReference type="CDD" id="cd09917">
    <property type="entry name" value="F-box_SF"/>
    <property type="match status" value="1"/>
</dbReference>
<gene>
    <name evidence="2" type="ORF">KK1_026890</name>
</gene>